<evidence type="ECO:0000259" key="1">
    <source>
        <dbReference type="Pfam" id="PF05050"/>
    </source>
</evidence>
<reference evidence="5" key="3">
    <citation type="journal article" date="2019" name="Int. J. Syst. Evol. Microbiol.">
        <title>The Global Catalogue of Microorganisms (GCM) 10K type strain sequencing project: providing services to taxonomists for standard genome sequencing and annotation.</title>
        <authorList>
            <consortium name="The Broad Institute Genomics Platform"/>
            <consortium name="The Broad Institute Genome Sequencing Center for Infectious Disease"/>
            <person name="Wu L."/>
            <person name="Ma J."/>
        </authorList>
    </citation>
    <scope>NUCLEOTIDE SEQUENCE [LARGE SCALE GENOMIC DNA]</scope>
    <source>
        <strain evidence="5">KCTC 62575</strain>
    </source>
</reference>
<gene>
    <name evidence="2" type="ORF">ACFODO_06580</name>
    <name evidence="3" type="ORF">C9E89_009995</name>
</gene>
<dbReference type="GO" id="GO:0008168">
    <property type="term" value="F:methyltransferase activity"/>
    <property type="evidence" value="ECO:0007669"/>
    <property type="project" value="UniProtKB-KW"/>
</dbReference>
<dbReference type="RefSeq" id="WP_107008091.1">
    <property type="nucleotide sequence ID" value="NZ_JBHRSF010000010.1"/>
</dbReference>
<accession>A0A371YQM9</accession>
<keyword evidence="3" id="KW-0489">Methyltransferase</keyword>
<reference evidence="2" key="1">
    <citation type="journal article" date="2014" name="Int. J. Syst. Evol. Microbiol.">
        <title>Complete genome of a new Firmicutes species belonging to the dominant human colonic microbiota ('Ruminococcus bicirculans') reveals two chromosomes and a selective capacity to utilize plant glucans.</title>
        <authorList>
            <consortium name="NISC Comparative Sequencing Program"/>
            <person name="Wegmann U."/>
            <person name="Louis P."/>
            <person name="Goesmann A."/>
            <person name="Henrissat B."/>
            <person name="Duncan S.H."/>
            <person name="Flint H.J."/>
        </authorList>
    </citation>
    <scope>NUCLEOTIDE SEQUENCE</scope>
    <source>
        <strain evidence="2">KCTC 62575</strain>
    </source>
</reference>
<evidence type="ECO:0000313" key="4">
    <source>
        <dbReference type="Proteomes" id="UP000240957"/>
    </source>
</evidence>
<organism evidence="3 4">
    <name type="scientific">Acinetobacter sichuanensis</name>
    <dbReference type="NCBI Taxonomy" id="2136183"/>
    <lineage>
        <taxon>Bacteria</taxon>
        <taxon>Pseudomonadati</taxon>
        <taxon>Pseudomonadota</taxon>
        <taxon>Gammaproteobacteria</taxon>
        <taxon>Moraxellales</taxon>
        <taxon>Moraxellaceae</taxon>
        <taxon>Acinetobacter</taxon>
    </lineage>
</organism>
<dbReference type="OrthoDB" id="9814604at2"/>
<reference evidence="2" key="4">
    <citation type="submission" date="2024-09" db="EMBL/GenBank/DDBJ databases">
        <authorList>
            <person name="Sun Q."/>
            <person name="Mori K."/>
        </authorList>
    </citation>
    <scope>NUCLEOTIDE SEQUENCE</scope>
    <source>
        <strain evidence="2">KCTC 62575</strain>
    </source>
</reference>
<dbReference type="Gene3D" id="3.40.50.150">
    <property type="entry name" value="Vaccinia Virus protein VP39"/>
    <property type="match status" value="1"/>
</dbReference>
<proteinExistence type="predicted"/>
<dbReference type="AlphaFoldDB" id="A0A371YQM9"/>
<dbReference type="InterPro" id="IPR006342">
    <property type="entry name" value="FkbM_mtfrase"/>
</dbReference>
<feature type="domain" description="Methyltransferase FkbM" evidence="1">
    <location>
        <begin position="66"/>
        <end position="245"/>
    </location>
</feature>
<dbReference type="InterPro" id="IPR052514">
    <property type="entry name" value="SAM-dependent_MTase"/>
</dbReference>
<sequence>MENNLEQQNKHSLNVKLYPVENLQFLLTAGPDLISTQIKKGQYWDQFTLILSEHFLRDIDEPVFIDIGANLGAISIPIAKLIQSRQGVVHSFEAQRGVFYQLCGNIFANHLTQTCHAYHLAIGNKQGTIEVPILDLHTENNVGALSLDAKIRAEQAEHHFAHHHDKQYESVDLQKIDHLALPFADLIKIDVEGMELDVIKGAKKWLKQSNYPPIFLEIWGDYMEKQKTKKEKLIKYLTTNLGYELFFIGELCVAQHQSHKKYNLILNDDTHQVYLEKIV</sequence>
<dbReference type="EMBL" id="PYIX02000013">
    <property type="protein sequence ID" value="RFC83785.1"/>
    <property type="molecule type" value="Genomic_DNA"/>
</dbReference>
<reference evidence="3 4" key="2">
    <citation type="submission" date="2018-08" db="EMBL/GenBank/DDBJ databases">
        <title>The draft genome of Acinetobacter sichuanensis strain WCHAc060041.</title>
        <authorList>
            <person name="Qin J."/>
            <person name="Feng Y."/>
            <person name="Zong Z."/>
        </authorList>
    </citation>
    <scope>NUCLEOTIDE SEQUENCE [LARGE SCALE GENOMIC DNA]</scope>
    <source>
        <strain evidence="3 4">WCHAc060041</strain>
    </source>
</reference>
<dbReference type="SUPFAM" id="SSF53335">
    <property type="entry name" value="S-adenosyl-L-methionine-dependent methyltransferases"/>
    <property type="match status" value="1"/>
</dbReference>
<dbReference type="NCBIfam" id="TIGR01444">
    <property type="entry name" value="fkbM_fam"/>
    <property type="match status" value="1"/>
</dbReference>
<dbReference type="InterPro" id="IPR029063">
    <property type="entry name" value="SAM-dependent_MTases_sf"/>
</dbReference>
<dbReference type="Proteomes" id="UP001595455">
    <property type="component" value="Unassembled WGS sequence"/>
</dbReference>
<comment type="caution">
    <text evidence="3">The sequence shown here is derived from an EMBL/GenBank/DDBJ whole genome shotgun (WGS) entry which is preliminary data.</text>
</comment>
<keyword evidence="3" id="KW-0808">Transferase</keyword>
<dbReference type="Proteomes" id="UP000240957">
    <property type="component" value="Unassembled WGS sequence"/>
</dbReference>
<dbReference type="Pfam" id="PF05050">
    <property type="entry name" value="Methyltransf_21"/>
    <property type="match status" value="1"/>
</dbReference>
<keyword evidence="5" id="KW-1185">Reference proteome</keyword>
<dbReference type="GO" id="GO:0032259">
    <property type="term" value="P:methylation"/>
    <property type="evidence" value="ECO:0007669"/>
    <property type="project" value="UniProtKB-KW"/>
</dbReference>
<protein>
    <submittedName>
        <fullName evidence="3">FkbM family methyltransferase</fullName>
    </submittedName>
</protein>
<evidence type="ECO:0000313" key="5">
    <source>
        <dbReference type="Proteomes" id="UP001595455"/>
    </source>
</evidence>
<dbReference type="PANTHER" id="PTHR34203:SF15">
    <property type="entry name" value="SLL1173 PROTEIN"/>
    <property type="match status" value="1"/>
</dbReference>
<evidence type="ECO:0000313" key="2">
    <source>
        <dbReference type="EMBL" id="MFC2994938.1"/>
    </source>
</evidence>
<dbReference type="PANTHER" id="PTHR34203">
    <property type="entry name" value="METHYLTRANSFERASE, FKBM FAMILY PROTEIN"/>
    <property type="match status" value="1"/>
</dbReference>
<name>A0A371YQM9_9GAMM</name>
<evidence type="ECO:0000313" key="3">
    <source>
        <dbReference type="EMBL" id="RFC83785.1"/>
    </source>
</evidence>
<dbReference type="EMBL" id="JBHRSF010000010">
    <property type="protein sequence ID" value="MFC2994938.1"/>
    <property type="molecule type" value="Genomic_DNA"/>
</dbReference>